<keyword evidence="1" id="KW-0472">Membrane</keyword>
<dbReference type="Pfam" id="PF04018">
    <property type="entry name" value="VCA0040-like"/>
    <property type="match status" value="1"/>
</dbReference>
<evidence type="ECO:0000313" key="4">
    <source>
        <dbReference type="Proteomes" id="UP000528555"/>
    </source>
</evidence>
<comment type="caution">
    <text evidence="3">The sequence shown here is derived from an EMBL/GenBank/DDBJ whole genome shotgun (WGS) entry which is preliminary data.</text>
</comment>
<keyword evidence="1" id="KW-1133">Transmembrane helix</keyword>
<evidence type="ECO:0000313" key="3">
    <source>
        <dbReference type="EMBL" id="NVH57738.1"/>
    </source>
</evidence>
<name>A0A850HEB7_9FIRM</name>
<dbReference type="EMBL" id="JAAIUO010000002">
    <property type="protein sequence ID" value="NSK14175.1"/>
    <property type="molecule type" value="Genomic_DNA"/>
</dbReference>
<dbReference type="AlphaFoldDB" id="A0A850HEB7"/>
<evidence type="ECO:0000256" key="1">
    <source>
        <dbReference type="SAM" id="Phobius"/>
    </source>
</evidence>
<accession>A0A850HEB7</accession>
<dbReference type="Proteomes" id="UP000528555">
    <property type="component" value="Unassembled WGS sequence"/>
</dbReference>
<reference evidence="4 5" key="1">
    <citation type="journal article" date="2020" name="Cell Host Microbe">
        <title>Functional and Genomic Variation between Human-Derived Isolates of Lachnospiraceae Reveals Inter- and Intra-Species Diversity.</title>
        <authorList>
            <person name="Sorbara M.T."/>
            <person name="Littmann E.R."/>
            <person name="Fontana E."/>
            <person name="Moody T.U."/>
            <person name="Kohout C.E."/>
            <person name="Gjonbalaj M."/>
            <person name="Eaton V."/>
            <person name="Seok R."/>
            <person name="Leiner I.M."/>
            <person name="Pamer E.G."/>
        </authorList>
    </citation>
    <scope>NUCLEOTIDE SEQUENCE [LARGE SCALE GENOMIC DNA]</scope>
    <source>
        <strain evidence="3 4">MSK.17.11</strain>
        <strain evidence="2 5">MSK.17.38</strain>
    </source>
</reference>
<gene>
    <name evidence="3" type="ORF">G5A66_03530</name>
    <name evidence="2" type="ORF">G5A75_04670</name>
</gene>
<keyword evidence="1" id="KW-0812">Transmembrane</keyword>
<feature type="transmembrane region" description="Helical" evidence="1">
    <location>
        <begin position="52"/>
        <end position="71"/>
    </location>
</feature>
<feature type="transmembrane region" description="Helical" evidence="1">
    <location>
        <begin position="109"/>
        <end position="127"/>
    </location>
</feature>
<feature type="transmembrane region" description="Helical" evidence="1">
    <location>
        <begin position="77"/>
        <end position="97"/>
    </location>
</feature>
<proteinExistence type="predicted"/>
<dbReference type="Proteomes" id="UP000701680">
    <property type="component" value="Unassembled WGS sequence"/>
</dbReference>
<evidence type="ECO:0000313" key="5">
    <source>
        <dbReference type="Proteomes" id="UP000701680"/>
    </source>
</evidence>
<feature type="transmembrane region" description="Helical" evidence="1">
    <location>
        <begin position="6"/>
        <end position="32"/>
    </location>
</feature>
<keyword evidence="4" id="KW-1185">Reference proteome</keyword>
<dbReference type="PANTHER" id="PTHR37308:SF1">
    <property type="entry name" value="POLYPRENYL-PHOSPHATE TRANSPORTER"/>
    <property type="match status" value="1"/>
</dbReference>
<dbReference type="InterPro" id="IPR007163">
    <property type="entry name" value="VCA0040-like"/>
</dbReference>
<reference evidence="3" key="2">
    <citation type="submission" date="2020-02" db="EMBL/GenBank/DDBJ databases">
        <authorList>
            <person name="Littmann E."/>
            <person name="Sorbara M."/>
        </authorList>
    </citation>
    <scope>NUCLEOTIDE SEQUENCE</scope>
    <source>
        <strain evidence="3">MSK.17.11</strain>
        <strain evidence="2">MSK.17.38</strain>
    </source>
</reference>
<protein>
    <submittedName>
        <fullName evidence="3">DUF368 domain-containing protein</fullName>
    </submittedName>
</protein>
<feature type="transmembrane region" description="Helical" evidence="1">
    <location>
        <begin position="139"/>
        <end position="160"/>
    </location>
</feature>
<dbReference type="EMBL" id="JAAITX010000002">
    <property type="protein sequence ID" value="NVH57738.1"/>
    <property type="molecule type" value="Genomic_DNA"/>
</dbReference>
<evidence type="ECO:0000313" key="2">
    <source>
        <dbReference type="EMBL" id="NSK14175.1"/>
    </source>
</evidence>
<dbReference type="OrthoDB" id="9793746at2"/>
<feature type="transmembrane region" description="Helical" evidence="1">
    <location>
        <begin position="232"/>
        <end position="250"/>
    </location>
</feature>
<feature type="transmembrane region" description="Helical" evidence="1">
    <location>
        <begin position="257"/>
        <end position="276"/>
    </location>
</feature>
<feature type="transmembrane region" description="Helical" evidence="1">
    <location>
        <begin position="202"/>
        <end position="226"/>
    </location>
</feature>
<sequence>MLKKFLQGIVIGVANIIPGVSGGTMMVAMGIYDKLIHSITHLRKEFKESLRFLIPIFVGVGAALVIVARILEFCFEMFPIQTNLLFCGLIVGSLPFICTHVKGKKVKPGMIVAFLVFFAIVVAMALMGETEGVAADVSFSLINVIKLFGVGVIAAATMVVPGVSGSMMLMILGYYNTILECINDTVDALTAFDMGRIMDNMLVLIPFGIGVVIGIFLIAKIIEFIFERAETHAYWAIVGLIVASPIAILWKTDWSGFSIVAILTGAVTFAIGWIVAGKLGKE</sequence>
<organism evidence="3 4">
    <name type="scientific">Dorea phocaeensis</name>
    <dbReference type="NCBI Taxonomy" id="2040291"/>
    <lineage>
        <taxon>Bacteria</taxon>
        <taxon>Bacillati</taxon>
        <taxon>Bacillota</taxon>
        <taxon>Clostridia</taxon>
        <taxon>Lachnospirales</taxon>
        <taxon>Lachnospiraceae</taxon>
        <taxon>Dorea</taxon>
    </lineage>
</organism>
<dbReference type="RefSeq" id="WP_101695532.1">
    <property type="nucleotide sequence ID" value="NZ_JAAITX010000002.1"/>
</dbReference>
<dbReference type="PANTHER" id="PTHR37308">
    <property type="entry name" value="INTEGRAL MEMBRANE PROTEIN"/>
    <property type="match status" value="1"/>
</dbReference>